<gene>
    <name evidence="1" type="ORF">S03H2_28231</name>
</gene>
<protein>
    <submittedName>
        <fullName evidence="1">Uncharacterized protein</fullName>
    </submittedName>
</protein>
<reference evidence="1" key="1">
    <citation type="journal article" date="2014" name="Front. Microbiol.">
        <title>High frequency of phylogenetically diverse reductive dehalogenase-homologous genes in deep subseafloor sedimentary metagenomes.</title>
        <authorList>
            <person name="Kawai M."/>
            <person name="Futagami T."/>
            <person name="Toyoda A."/>
            <person name="Takaki Y."/>
            <person name="Nishi S."/>
            <person name="Hori S."/>
            <person name="Arai W."/>
            <person name="Tsubouchi T."/>
            <person name="Morono Y."/>
            <person name="Uchiyama I."/>
            <person name="Ito T."/>
            <person name="Fujiyama A."/>
            <person name="Inagaki F."/>
            <person name="Takami H."/>
        </authorList>
    </citation>
    <scope>NUCLEOTIDE SEQUENCE</scope>
    <source>
        <strain evidence="1">Expedition CK06-06</strain>
    </source>
</reference>
<accession>X1IC74</accession>
<sequence length="131" mass="15088">MSISLLEPLIEQTKKEFGAFDIKSIPAIDLGCTFWAIYRAEGQLLNLKEVVEYFPELEPWKEDVEEAFAMKDLVSKIYRYVRDNEGCLQKDLKKVFGFEDGGLISYVVYNMALVGNLERKKKGNTYSLFAK</sequence>
<organism evidence="1">
    <name type="scientific">marine sediment metagenome</name>
    <dbReference type="NCBI Taxonomy" id="412755"/>
    <lineage>
        <taxon>unclassified sequences</taxon>
        <taxon>metagenomes</taxon>
        <taxon>ecological metagenomes</taxon>
    </lineage>
</organism>
<name>X1IC74_9ZZZZ</name>
<proteinExistence type="predicted"/>
<dbReference type="AlphaFoldDB" id="X1IC74"/>
<evidence type="ECO:0000313" key="1">
    <source>
        <dbReference type="EMBL" id="GAH55178.1"/>
    </source>
</evidence>
<dbReference type="EMBL" id="BARU01017004">
    <property type="protein sequence ID" value="GAH55178.1"/>
    <property type="molecule type" value="Genomic_DNA"/>
</dbReference>
<comment type="caution">
    <text evidence="1">The sequence shown here is derived from an EMBL/GenBank/DDBJ whole genome shotgun (WGS) entry which is preliminary data.</text>
</comment>